<evidence type="ECO:0000313" key="2">
    <source>
        <dbReference type="EMBL" id="QDT06982.1"/>
    </source>
</evidence>
<evidence type="ECO:0008006" key="4">
    <source>
        <dbReference type="Google" id="ProtNLM"/>
    </source>
</evidence>
<evidence type="ECO:0000256" key="1">
    <source>
        <dbReference type="SAM" id="SignalP"/>
    </source>
</evidence>
<dbReference type="AlphaFoldDB" id="A0A517NIN0"/>
<proteinExistence type="predicted"/>
<gene>
    <name evidence="2" type="ORF">K227x_54060</name>
</gene>
<name>A0A517NIN0_9BACT</name>
<organism evidence="2 3">
    <name type="scientific">Rubripirellula lacrimiformis</name>
    <dbReference type="NCBI Taxonomy" id="1930273"/>
    <lineage>
        <taxon>Bacteria</taxon>
        <taxon>Pseudomonadati</taxon>
        <taxon>Planctomycetota</taxon>
        <taxon>Planctomycetia</taxon>
        <taxon>Pirellulales</taxon>
        <taxon>Pirellulaceae</taxon>
        <taxon>Rubripirellula</taxon>
    </lineage>
</organism>
<sequence precursor="true">MPTHPILARLCLGVFCCATMGAAANLSSRPLLAQGATAAWRPVALDHQIDRVAPWTGIVLWNDNDKATSDAIQLEYRYVRYNDIVGADGSYRWAEVDNLLDQIASRQHQAILRFYFVYPGKPAAVPESLTKQPGYRGVTAKSEGKSTGFVDWSHPAVEAFVIDFYSRFADRYDRDPRLAYLQTGFGLWGEYHIYDGPRGLGETFPSKAFQTRFLNHLASSFKQTPWMISVDSADGDYSPFEEQPQLLEIDFGVFDDSFLCKQHAKVNARNWQFLKIDRWKRSPGGGEFSYYNRRDQKNALSKAGPNGRSFEDMAKDFHVSFMIGNDQPRYQEMNRIAEAGMATGYRIEIDQCSTNGDDWRMTVTNRGVAPMYHDAYVSVAGKRCAQSLKGLLPGESLTCQIAGAGSAADISIQSDRLVDGQTIPFAAK</sequence>
<feature type="signal peptide" evidence="1">
    <location>
        <begin position="1"/>
        <end position="33"/>
    </location>
</feature>
<keyword evidence="1" id="KW-0732">Signal</keyword>
<dbReference type="InterPro" id="IPR017853">
    <property type="entry name" value="GH"/>
</dbReference>
<dbReference type="KEGG" id="rlc:K227x_54060"/>
<protein>
    <recommendedName>
        <fullName evidence="4">DUF4832 domain-containing protein</fullName>
    </recommendedName>
</protein>
<feature type="chain" id="PRO_5021808713" description="DUF4832 domain-containing protein" evidence="1">
    <location>
        <begin position="34"/>
        <end position="428"/>
    </location>
</feature>
<evidence type="ECO:0000313" key="3">
    <source>
        <dbReference type="Proteomes" id="UP000318538"/>
    </source>
</evidence>
<keyword evidence="3" id="KW-1185">Reference proteome</keyword>
<dbReference type="SUPFAM" id="SSF51445">
    <property type="entry name" value="(Trans)glycosidases"/>
    <property type="match status" value="1"/>
</dbReference>
<dbReference type="EMBL" id="CP036525">
    <property type="protein sequence ID" value="QDT06982.1"/>
    <property type="molecule type" value="Genomic_DNA"/>
</dbReference>
<accession>A0A517NIN0</accession>
<dbReference type="Gene3D" id="3.20.20.80">
    <property type="entry name" value="Glycosidases"/>
    <property type="match status" value="1"/>
</dbReference>
<reference evidence="2 3" key="1">
    <citation type="submission" date="2019-02" db="EMBL/GenBank/DDBJ databases">
        <title>Deep-cultivation of Planctomycetes and their phenomic and genomic characterization uncovers novel biology.</title>
        <authorList>
            <person name="Wiegand S."/>
            <person name="Jogler M."/>
            <person name="Boedeker C."/>
            <person name="Pinto D."/>
            <person name="Vollmers J."/>
            <person name="Rivas-Marin E."/>
            <person name="Kohn T."/>
            <person name="Peeters S.H."/>
            <person name="Heuer A."/>
            <person name="Rast P."/>
            <person name="Oberbeckmann S."/>
            <person name="Bunk B."/>
            <person name="Jeske O."/>
            <person name="Meyerdierks A."/>
            <person name="Storesund J.E."/>
            <person name="Kallscheuer N."/>
            <person name="Luecker S."/>
            <person name="Lage O.M."/>
            <person name="Pohl T."/>
            <person name="Merkel B.J."/>
            <person name="Hornburger P."/>
            <person name="Mueller R.-W."/>
            <person name="Bruemmer F."/>
            <person name="Labrenz M."/>
            <person name="Spormann A.M."/>
            <person name="Op den Camp H."/>
            <person name="Overmann J."/>
            <person name="Amann R."/>
            <person name="Jetten M.S.M."/>
            <person name="Mascher T."/>
            <person name="Medema M.H."/>
            <person name="Devos D.P."/>
            <person name="Kaster A.-K."/>
            <person name="Ovreas L."/>
            <person name="Rohde M."/>
            <person name="Galperin M.Y."/>
            <person name="Jogler C."/>
        </authorList>
    </citation>
    <scope>NUCLEOTIDE SEQUENCE [LARGE SCALE GENOMIC DNA]</scope>
    <source>
        <strain evidence="2 3">K22_7</strain>
    </source>
</reference>
<dbReference type="OrthoDB" id="9761426at2"/>
<dbReference type="Proteomes" id="UP000318538">
    <property type="component" value="Chromosome"/>
</dbReference>
<dbReference type="RefSeq" id="WP_145174382.1">
    <property type="nucleotide sequence ID" value="NZ_CP036525.1"/>
</dbReference>